<evidence type="ECO:0000313" key="4">
    <source>
        <dbReference type="Proteomes" id="UP000886674"/>
    </source>
</evidence>
<dbReference type="CDD" id="cd00299">
    <property type="entry name" value="GST_C_family"/>
    <property type="match status" value="1"/>
</dbReference>
<dbReference type="InterPro" id="IPR036282">
    <property type="entry name" value="Glutathione-S-Trfase_C_sf"/>
</dbReference>
<gene>
    <name evidence="3" type="ORF">JAY77_06500</name>
</gene>
<dbReference type="PANTHER" id="PTHR43968:SF6">
    <property type="entry name" value="GLUTATHIONE S-TRANSFERASE OMEGA"/>
    <property type="match status" value="1"/>
</dbReference>
<dbReference type="PROSITE" id="PS50405">
    <property type="entry name" value="GST_CTER"/>
    <property type="match status" value="1"/>
</dbReference>
<sequence length="219" mass="25158">MNIKLVSFLLCPFVQRSVILLEKKQIQYQLEYIDLEQPPAWFRRLSPMGKVPLMMINGAVLFESAVILDFLDESFSPRFHPSDNLKRAQHKAWIEFGSSLLVAQHSMALAQDKEAMLEKKDRLEDELRHLLPPLEQGLFGDAVRFSLVDAAYAPLFMRLDLLARINPSLNIQYPGPVAEWAERLSSLPCVKESVVDDFPQQYRGYLEKKGAWLVMADRP</sequence>
<dbReference type="InterPro" id="IPR036249">
    <property type="entry name" value="Thioredoxin-like_sf"/>
</dbReference>
<dbReference type="CDD" id="cd00570">
    <property type="entry name" value="GST_N_family"/>
    <property type="match status" value="1"/>
</dbReference>
<dbReference type="Proteomes" id="UP000886674">
    <property type="component" value="Unassembled WGS sequence"/>
</dbReference>
<comment type="caution">
    <text evidence="3">The sequence shown here is derived from an EMBL/GenBank/DDBJ whole genome shotgun (WGS) entry which is preliminary data.</text>
</comment>
<protein>
    <submittedName>
        <fullName evidence="3">Glutathione S-transferase family protein</fullName>
    </submittedName>
</protein>
<dbReference type="InterPro" id="IPR010987">
    <property type="entry name" value="Glutathione-S-Trfase_C-like"/>
</dbReference>
<dbReference type="SUPFAM" id="SSF52833">
    <property type="entry name" value="Thioredoxin-like"/>
    <property type="match status" value="1"/>
</dbReference>
<evidence type="ECO:0000313" key="3">
    <source>
        <dbReference type="EMBL" id="MCG7977781.1"/>
    </source>
</evidence>
<dbReference type="InterPro" id="IPR040079">
    <property type="entry name" value="Glutathione_S-Trfase"/>
</dbReference>
<name>A0A9E4NIA2_9GAMM</name>
<feature type="domain" description="GST N-terminal" evidence="1">
    <location>
        <begin position="1"/>
        <end position="79"/>
    </location>
</feature>
<dbReference type="EMBL" id="JAEPCR010000024">
    <property type="protein sequence ID" value="MCG7977781.1"/>
    <property type="molecule type" value="Genomic_DNA"/>
</dbReference>
<accession>A0A9E4NIA2</accession>
<dbReference type="SUPFAM" id="SSF47616">
    <property type="entry name" value="GST C-terminal domain-like"/>
    <property type="match status" value="1"/>
</dbReference>
<dbReference type="Gene3D" id="1.20.1050.10">
    <property type="match status" value="1"/>
</dbReference>
<dbReference type="GO" id="GO:0005737">
    <property type="term" value="C:cytoplasm"/>
    <property type="evidence" value="ECO:0007669"/>
    <property type="project" value="TreeGrafter"/>
</dbReference>
<organism evidence="3 4">
    <name type="scientific">Candidatus Thiodiazotropha taylori</name>
    <dbReference type="NCBI Taxonomy" id="2792791"/>
    <lineage>
        <taxon>Bacteria</taxon>
        <taxon>Pseudomonadati</taxon>
        <taxon>Pseudomonadota</taxon>
        <taxon>Gammaproteobacteria</taxon>
        <taxon>Chromatiales</taxon>
        <taxon>Sedimenticolaceae</taxon>
        <taxon>Candidatus Thiodiazotropha</taxon>
    </lineage>
</organism>
<dbReference type="SFLD" id="SFLDG00358">
    <property type="entry name" value="Main_(cytGST)"/>
    <property type="match status" value="1"/>
</dbReference>
<dbReference type="InterPro" id="IPR004045">
    <property type="entry name" value="Glutathione_S-Trfase_N"/>
</dbReference>
<dbReference type="InterPro" id="IPR050983">
    <property type="entry name" value="GST_Omega/HSP26"/>
</dbReference>
<proteinExistence type="predicted"/>
<dbReference type="PANTHER" id="PTHR43968">
    <property type="match status" value="1"/>
</dbReference>
<dbReference type="Pfam" id="PF13409">
    <property type="entry name" value="GST_N_2"/>
    <property type="match status" value="1"/>
</dbReference>
<dbReference type="Gene3D" id="3.40.30.10">
    <property type="entry name" value="Glutaredoxin"/>
    <property type="match status" value="1"/>
</dbReference>
<dbReference type="SFLD" id="SFLDS00019">
    <property type="entry name" value="Glutathione_Transferase_(cytos"/>
    <property type="match status" value="1"/>
</dbReference>
<dbReference type="AlphaFoldDB" id="A0A9E4NIA2"/>
<feature type="domain" description="GST C-terminal" evidence="2">
    <location>
        <begin position="83"/>
        <end position="205"/>
    </location>
</feature>
<dbReference type="PROSITE" id="PS50404">
    <property type="entry name" value="GST_NTER"/>
    <property type="match status" value="1"/>
</dbReference>
<evidence type="ECO:0000259" key="2">
    <source>
        <dbReference type="PROSITE" id="PS50405"/>
    </source>
</evidence>
<reference evidence="3" key="1">
    <citation type="journal article" date="2021" name="Proc. Natl. Acad. Sci. U.S.A.">
        <title>Global biogeography of chemosynthetic symbionts reveals both localized and globally distributed symbiont groups. .</title>
        <authorList>
            <person name="Osvatic J.T."/>
            <person name="Wilkins L.G.E."/>
            <person name="Leibrecht L."/>
            <person name="Leray M."/>
            <person name="Zauner S."/>
            <person name="Polzin J."/>
            <person name="Camacho Y."/>
            <person name="Gros O."/>
            <person name="van Gils J.A."/>
            <person name="Eisen J.A."/>
            <person name="Petersen J.M."/>
            <person name="Yuen B."/>
        </authorList>
    </citation>
    <scope>NUCLEOTIDE SEQUENCE</scope>
    <source>
        <strain evidence="3">MAGclacostrist055</strain>
    </source>
</reference>
<evidence type="ECO:0000259" key="1">
    <source>
        <dbReference type="PROSITE" id="PS50404"/>
    </source>
</evidence>